<dbReference type="FunFam" id="2.60.120.320:FF:000001">
    <property type="entry name" value="Thiamine pyrophosphokinase"/>
    <property type="match status" value="1"/>
</dbReference>
<evidence type="ECO:0000259" key="5">
    <source>
        <dbReference type="SMART" id="SM00983"/>
    </source>
</evidence>
<dbReference type="Gene3D" id="3.40.50.10240">
    <property type="entry name" value="Thiamin pyrophosphokinase, catalytic domain"/>
    <property type="match status" value="1"/>
</dbReference>
<dbReference type="GO" id="GO:0005524">
    <property type="term" value="F:ATP binding"/>
    <property type="evidence" value="ECO:0007669"/>
    <property type="project" value="UniProtKB-KW"/>
</dbReference>
<sequence>MLTTLKWLKINNFAKKSTVLTYAKKRYSCRTYLISLSACQLSGPMREGHRELRKSQGMDSEGGEGSTLCKDAMANTVDRDWNIFCENGSLSNFGAYGILILNRPICISPENMCQLWSNACWRITVDGGTNRWFDFVKEHSLSLPLPNYITGDFDSIRPEIMDYCKKQDGINVMKTPDQDYTDFDKGLNVLITTSPKKLDNFVVVCENSGRLDQIFSNLNTLYRATLDGFLFSKDSISWMLHPGEHKIHIPPPLCNQNELCGILPLSKPAKVSSKGLKWNLDNHTIEFGGIISSSNTYDGSPEVHITTDTTIIWTMSYKQ</sequence>
<dbReference type="Gene3D" id="2.60.120.320">
    <property type="entry name" value="Thiamin pyrophosphokinase, thiamin-binding domain"/>
    <property type="match status" value="1"/>
</dbReference>
<dbReference type="GO" id="GO:0004788">
    <property type="term" value="F:thiamine diphosphokinase activity"/>
    <property type="evidence" value="ECO:0007669"/>
    <property type="project" value="InterPro"/>
</dbReference>
<dbReference type="AlphaFoldDB" id="A0A9P0HGG9"/>
<dbReference type="SUPFAM" id="SSF63999">
    <property type="entry name" value="Thiamin pyrophosphokinase, catalytic domain"/>
    <property type="match status" value="1"/>
</dbReference>
<dbReference type="GO" id="GO:0009229">
    <property type="term" value="P:thiamine diphosphate biosynthetic process"/>
    <property type="evidence" value="ECO:0007669"/>
    <property type="project" value="InterPro"/>
</dbReference>
<dbReference type="Pfam" id="PF04265">
    <property type="entry name" value="TPK_B1_binding"/>
    <property type="match status" value="1"/>
</dbReference>
<dbReference type="SUPFAM" id="SSF63862">
    <property type="entry name" value="Thiamin pyrophosphokinase, substrate-binding domain"/>
    <property type="match status" value="1"/>
</dbReference>
<evidence type="ECO:0000256" key="1">
    <source>
        <dbReference type="ARBA" id="ARBA00022679"/>
    </source>
</evidence>
<dbReference type="EMBL" id="OV725081">
    <property type="protein sequence ID" value="CAH1401327.1"/>
    <property type="molecule type" value="Genomic_DNA"/>
</dbReference>
<keyword evidence="4" id="KW-0067">ATP-binding</keyword>
<gene>
    <name evidence="6" type="ORF">NEZAVI_LOCUS10372</name>
</gene>
<dbReference type="GO" id="GO:0016301">
    <property type="term" value="F:kinase activity"/>
    <property type="evidence" value="ECO:0007669"/>
    <property type="project" value="UniProtKB-KW"/>
</dbReference>
<dbReference type="PANTHER" id="PTHR13622:SF8">
    <property type="entry name" value="THIAMIN PYROPHOSPHOKINASE 1"/>
    <property type="match status" value="1"/>
</dbReference>
<dbReference type="GO" id="GO:0030975">
    <property type="term" value="F:thiamine binding"/>
    <property type="evidence" value="ECO:0007669"/>
    <property type="project" value="InterPro"/>
</dbReference>
<keyword evidence="1" id="KW-0808">Transferase</keyword>
<reference evidence="6" key="1">
    <citation type="submission" date="2022-01" db="EMBL/GenBank/DDBJ databases">
        <authorList>
            <person name="King R."/>
        </authorList>
    </citation>
    <scope>NUCLEOTIDE SEQUENCE</scope>
</reference>
<dbReference type="PANTHER" id="PTHR13622">
    <property type="entry name" value="THIAMIN PYROPHOSPHOKINASE"/>
    <property type="match status" value="1"/>
</dbReference>
<keyword evidence="3" id="KW-0418">Kinase</keyword>
<feature type="domain" description="Thiamin pyrophosphokinase thiamin-binding" evidence="5">
    <location>
        <begin position="243"/>
        <end position="311"/>
    </location>
</feature>
<organism evidence="6 7">
    <name type="scientific">Nezara viridula</name>
    <name type="common">Southern green stink bug</name>
    <name type="synonym">Cimex viridulus</name>
    <dbReference type="NCBI Taxonomy" id="85310"/>
    <lineage>
        <taxon>Eukaryota</taxon>
        <taxon>Metazoa</taxon>
        <taxon>Ecdysozoa</taxon>
        <taxon>Arthropoda</taxon>
        <taxon>Hexapoda</taxon>
        <taxon>Insecta</taxon>
        <taxon>Pterygota</taxon>
        <taxon>Neoptera</taxon>
        <taxon>Paraneoptera</taxon>
        <taxon>Hemiptera</taxon>
        <taxon>Heteroptera</taxon>
        <taxon>Panheteroptera</taxon>
        <taxon>Pentatomomorpha</taxon>
        <taxon>Pentatomoidea</taxon>
        <taxon>Pentatomidae</taxon>
        <taxon>Pentatominae</taxon>
        <taxon>Nezara</taxon>
    </lineage>
</organism>
<dbReference type="InterPro" id="IPR036371">
    <property type="entry name" value="TPK_B1-bd_sf"/>
</dbReference>
<keyword evidence="2" id="KW-0547">Nucleotide-binding</keyword>
<dbReference type="SMART" id="SM00983">
    <property type="entry name" value="TPK_B1_binding"/>
    <property type="match status" value="1"/>
</dbReference>
<keyword evidence="7" id="KW-1185">Reference proteome</keyword>
<dbReference type="OrthoDB" id="25149at2759"/>
<evidence type="ECO:0000256" key="4">
    <source>
        <dbReference type="ARBA" id="ARBA00022840"/>
    </source>
</evidence>
<dbReference type="InterPro" id="IPR007373">
    <property type="entry name" value="Thiamin_PyroPKinase_B1-bd"/>
</dbReference>
<evidence type="ECO:0000256" key="3">
    <source>
        <dbReference type="ARBA" id="ARBA00022777"/>
    </source>
</evidence>
<evidence type="ECO:0000313" key="6">
    <source>
        <dbReference type="EMBL" id="CAH1401327.1"/>
    </source>
</evidence>
<dbReference type="GO" id="GO:0006772">
    <property type="term" value="P:thiamine metabolic process"/>
    <property type="evidence" value="ECO:0007669"/>
    <property type="project" value="InterPro"/>
</dbReference>
<dbReference type="InterPro" id="IPR007371">
    <property type="entry name" value="TPK_catalytic"/>
</dbReference>
<dbReference type="InterPro" id="IPR036759">
    <property type="entry name" value="TPK_catalytic_sf"/>
</dbReference>
<evidence type="ECO:0000256" key="2">
    <source>
        <dbReference type="ARBA" id="ARBA00022741"/>
    </source>
</evidence>
<evidence type="ECO:0000313" key="7">
    <source>
        <dbReference type="Proteomes" id="UP001152798"/>
    </source>
</evidence>
<dbReference type="NCBIfam" id="TIGR01378">
    <property type="entry name" value="thi_PPkinase"/>
    <property type="match status" value="1"/>
</dbReference>
<dbReference type="Pfam" id="PF04263">
    <property type="entry name" value="TPK_catalytic"/>
    <property type="match status" value="1"/>
</dbReference>
<dbReference type="InterPro" id="IPR006282">
    <property type="entry name" value="Thi_PPkinase"/>
</dbReference>
<dbReference type="Proteomes" id="UP001152798">
    <property type="component" value="Chromosome 5"/>
</dbReference>
<name>A0A9P0HGG9_NEZVI</name>
<accession>A0A9P0HGG9</accession>
<proteinExistence type="predicted"/>
<protein>
    <recommendedName>
        <fullName evidence="5">Thiamin pyrophosphokinase thiamin-binding domain-containing protein</fullName>
    </recommendedName>
</protein>
<dbReference type="CDD" id="cd07995">
    <property type="entry name" value="TPK"/>
    <property type="match status" value="1"/>
</dbReference>